<name>A0A364RDL0_9BACT</name>
<dbReference type="EMBL" id="QMDV01000003">
    <property type="protein sequence ID" value="RAU82373.1"/>
    <property type="molecule type" value="Genomic_DNA"/>
</dbReference>
<evidence type="ECO:0008006" key="4">
    <source>
        <dbReference type="Google" id="ProtNLM"/>
    </source>
</evidence>
<keyword evidence="3" id="KW-1185">Reference proteome</keyword>
<gene>
    <name evidence="2" type="ORF">DP923_11345</name>
</gene>
<feature type="chain" id="PRO_5016750969" description="Lipoprotein" evidence="1">
    <location>
        <begin position="19"/>
        <end position="159"/>
    </location>
</feature>
<dbReference type="RefSeq" id="WP_112305966.1">
    <property type="nucleotide sequence ID" value="NZ_QMDV01000003.1"/>
</dbReference>
<reference evidence="2 3" key="2">
    <citation type="submission" date="2018-07" db="EMBL/GenBank/DDBJ databases">
        <title>Pontibacter sp. 2b14 genomic sequence and assembly.</title>
        <authorList>
            <person name="Du Z.-J."/>
        </authorList>
    </citation>
    <scope>NUCLEOTIDE SEQUENCE [LARGE SCALE GENOMIC DNA]</scope>
    <source>
        <strain evidence="2 3">2b14</strain>
    </source>
</reference>
<evidence type="ECO:0000256" key="1">
    <source>
        <dbReference type="SAM" id="SignalP"/>
    </source>
</evidence>
<dbReference type="AlphaFoldDB" id="A0A364RDL0"/>
<organism evidence="2 3">
    <name type="scientific">Pontibacter arcticus</name>
    <dbReference type="NCBI Taxonomy" id="2080288"/>
    <lineage>
        <taxon>Bacteria</taxon>
        <taxon>Pseudomonadati</taxon>
        <taxon>Bacteroidota</taxon>
        <taxon>Cytophagia</taxon>
        <taxon>Cytophagales</taxon>
        <taxon>Hymenobacteraceae</taxon>
        <taxon>Pontibacter</taxon>
    </lineage>
</organism>
<accession>A0A364RDL0</accession>
<proteinExistence type="predicted"/>
<sequence length="159" mass="17485">MMLKTVFTILTVVLMAQCGDETATSQAQNADTPMQTNGQNFGQEVRVDHQNKATIGSGDAALTVTFQDLIDSRCPENVNCIQYGKAEVTLSATNQQGTNERIKLCLGDCQQGQAIRETDSVTTFVGQTKYTFTLKKVEPYPGTEQQDDTKKVRLVVEKL</sequence>
<dbReference type="OrthoDB" id="163809at2"/>
<feature type="signal peptide" evidence="1">
    <location>
        <begin position="1"/>
        <end position="18"/>
    </location>
</feature>
<evidence type="ECO:0000313" key="3">
    <source>
        <dbReference type="Proteomes" id="UP000251692"/>
    </source>
</evidence>
<comment type="caution">
    <text evidence="2">The sequence shown here is derived from an EMBL/GenBank/DDBJ whole genome shotgun (WGS) entry which is preliminary data.</text>
</comment>
<keyword evidence="1" id="KW-0732">Signal</keyword>
<dbReference type="Proteomes" id="UP000251692">
    <property type="component" value="Unassembled WGS sequence"/>
</dbReference>
<evidence type="ECO:0000313" key="2">
    <source>
        <dbReference type="EMBL" id="RAU82373.1"/>
    </source>
</evidence>
<protein>
    <recommendedName>
        <fullName evidence="4">Lipoprotein</fullName>
    </recommendedName>
</protein>
<reference evidence="2 3" key="1">
    <citation type="submission" date="2018-06" db="EMBL/GenBank/DDBJ databases">
        <authorList>
            <person name="Liu Z.-W."/>
        </authorList>
    </citation>
    <scope>NUCLEOTIDE SEQUENCE [LARGE SCALE GENOMIC DNA]</scope>
    <source>
        <strain evidence="2 3">2b14</strain>
    </source>
</reference>